<dbReference type="Proteomes" id="UP000325218">
    <property type="component" value="Unassembled WGS sequence"/>
</dbReference>
<dbReference type="EMBL" id="VSDO01000004">
    <property type="protein sequence ID" value="TYA11314.1"/>
    <property type="molecule type" value="Genomic_DNA"/>
</dbReference>
<organism evidence="1 2">
    <name type="scientific">Paenibacillus faecis</name>
    <dbReference type="NCBI Taxonomy" id="862114"/>
    <lineage>
        <taxon>Bacteria</taxon>
        <taxon>Bacillati</taxon>
        <taxon>Bacillota</taxon>
        <taxon>Bacilli</taxon>
        <taxon>Bacillales</taxon>
        <taxon>Paenibacillaceae</taxon>
        <taxon>Paenibacillus</taxon>
    </lineage>
</organism>
<accession>A0A5D0CPX2</accession>
<dbReference type="AlphaFoldDB" id="A0A5D0CPX2"/>
<proteinExistence type="predicted"/>
<protein>
    <submittedName>
        <fullName evidence="1">Zn-dependent oligopeptidase</fullName>
    </submittedName>
</protein>
<keyword evidence="2" id="KW-1185">Reference proteome</keyword>
<evidence type="ECO:0000313" key="1">
    <source>
        <dbReference type="EMBL" id="TYA11314.1"/>
    </source>
</evidence>
<dbReference type="OrthoDB" id="2539613at2"/>
<gene>
    <name evidence="1" type="ORF">FRY98_19335</name>
</gene>
<name>A0A5D0CPX2_9BACL</name>
<evidence type="ECO:0000313" key="2">
    <source>
        <dbReference type="Proteomes" id="UP000325218"/>
    </source>
</evidence>
<reference evidence="1 2" key="1">
    <citation type="submission" date="2019-08" db="EMBL/GenBank/DDBJ databases">
        <title>Genome sequencing of Paenibacillus faecis DSM 23593(T).</title>
        <authorList>
            <person name="Kook J.-K."/>
            <person name="Park S.-N."/>
            <person name="Lim Y.K."/>
        </authorList>
    </citation>
    <scope>NUCLEOTIDE SEQUENCE [LARGE SCALE GENOMIC DNA]</scope>
    <source>
        <strain evidence="1 2">DSM 23593</strain>
    </source>
</reference>
<sequence length="311" mass="35263">MRSLSKETAQKILTNELSPEALKRLFPAYQKEVLDELRKLRNQNASDFADSVIAKYTALAKMASQQIHKSGMNEKTVQAFLPHIIKARLAISYIEQLSIAASEQLPGTLRFNLWDGTLLQKLLFKKGFERKPVSLRLFHICWALIGNKKILMPLVNKKGIYCFYSKPLVKELANLIGDRACLEIAAGDGTLTRFLQNAGVSCQGTDDYSWAHYIAYPDFIERIDAKNALNKYRPQVVVCSWPVPRNPYEKHVFQTDSVEIYIVIGTRNPAVTGDFEAYANATNFKMELNERLSSLLLPPSGENAVYIFRRP</sequence>
<comment type="caution">
    <text evidence="1">The sequence shown here is derived from an EMBL/GenBank/DDBJ whole genome shotgun (WGS) entry which is preliminary data.</text>
</comment>